<proteinExistence type="predicted"/>
<dbReference type="Pfam" id="PF01575">
    <property type="entry name" value="MaoC_dehydratas"/>
    <property type="match status" value="1"/>
</dbReference>
<dbReference type="RefSeq" id="WP_283445796.1">
    <property type="nucleotide sequence ID" value="NZ_FXUL01000058.1"/>
</dbReference>
<evidence type="ECO:0000313" key="4">
    <source>
        <dbReference type="Proteomes" id="UP001158049"/>
    </source>
</evidence>
<dbReference type="Gene3D" id="3.10.129.10">
    <property type="entry name" value="Hotdog Thioesterase"/>
    <property type="match status" value="1"/>
</dbReference>
<accession>A0ABY1QWW1</accession>
<evidence type="ECO:0000259" key="2">
    <source>
        <dbReference type="Pfam" id="PF22622"/>
    </source>
</evidence>
<dbReference type="InterPro" id="IPR002539">
    <property type="entry name" value="MaoC-like_dom"/>
</dbReference>
<name>A0ABY1QWW1_9BURK</name>
<feature type="domain" description="Peroxisomal multifunctional enzyme type 2-like N-terminal" evidence="2">
    <location>
        <begin position="19"/>
        <end position="145"/>
    </location>
</feature>
<dbReference type="CDD" id="cd03448">
    <property type="entry name" value="HDE_HSD"/>
    <property type="match status" value="1"/>
</dbReference>
<reference evidence="3 4" key="1">
    <citation type="submission" date="2017-05" db="EMBL/GenBank/DDBJ databases">
        <authorList>
            <person name="Varghese N."/>
            <person name="Submissions S."/>
        </authorList>
    </citation>
    <scope>NUCLEOTIDE SEQUENCE [LARGE SCALE GENOMIC DNA]</scope>
    <source>
        <strain evidence="3 4">DSM 26001</strain>
    </source>
</reference>
<dbReference type="InterPro" id="IPR029069">
    <property type="entry name" value="HotDog_dom_sf"/>
</dbReference>
<sequence>MPIDYDLIKNLDFPDVEHTYSEKDSMLYALAVGYGHDPLDESQLAFVYEKDLKTAPSMPVILGYPGFWMKDPATGIDWPRLLHVGHKLQLHAAIPPAGTVVGRTRIKAIIDKGAARGALVVQEKLVLDKVSGALLATIEQATLCRTEGGFGQGDAAPPALPPMPCRPSDLVCDLPTLPQSALLYRLCADPNPMHADPAVARAAGYARPVLHGLCSFGVAVHAVLKSCCGYDPRRLASLSVRFSSVVYPGEMLRTELWVDGAAIAFRTRALERGVVVLDYGAAALNI</sequence>
<organism evidence="3 4">
    <name type="scientific">Noviherbaspirillum suwonense</name>
    <dbReference type="NCBI Taxonomy" id="1224511"/>
    <lineage>
        <taxon>Bacteria</taxon>
        <taxon>Pseudomonadati</taxon>
        <taxon>Pseudomonadota</taxon>
        <taxon>Betaproteobacteria</taxon>
        <taxon>Burkholderiales</taxon>
        <taxon>Oxalobacteraceae</taxon>
        <taxon>Noviherbaspirillum</taxon>
    </lineage>
</organism>
<dbReference type="PANTHER" id="PTHR13078:SF56">
    <property type="entry name" value="PEROXISOMAL MULTIFUNCTIONAL ENZYME TYPE 2"/>
    <property type="match status" value="1"/>
</dbReference>
<dbReference type="Proteomes" id="UP001158049">
    <property type="component" value="Unassembled WGS sequence"/>
</dbReference>
<gene>
    <name evidence="3" type="ORF">SAMN06295970_1582</name>
</gene>
<keyword evidence="4" id="KW-1185">Reference proteome</keyword>
<evidence type="ECO:0000259" key="1">
    <source>
        <dbReference type="Pfam" id="PF01575"/>
    </source>
</evidence>
<feature type="domain" description="MaoC-like" evidence="1">
    <location>
        <begin position="169"/>
        <end position="276"/>
    </location>
</feature>
<dbReference type="SUPFAM" id="SSF54637">
    <property type="entry name" value="Thioesterase/thiol ester dehydrase-isomerase"/>
    <property type="match status" value="2"/>
</dbReference>
<protein>
    <submittedName>
        <fullName evidence="3">Acyl dehydratase</fullName>
    </submittedName>
</protein>
<dbReference type="InterPro" id="IPR054357">
    <property type="entry name" value="MFE-2_N"/>
</dbReference>
<dbReference type="EMBL" id="FXUL01000058">
    <property type="protein sequence ID" value="SMP82316.1"/>
    <property type="molecule type" value="Genomic_DNA"/>
</dbReference>
<dbReference type="Pfam" id="PF22622">
    <property type="entry name" value="MFE-2_hydrat-2_N"/>
    <property type="match status" value="1"/>
</dbReference>
<dbReference type="PANTHER" id="PTHR13078">
    <property type="entry name" value="PEROXISOMAL MULTIFUNCTIONAL ENZYME TYPE 2-RELATED"/>
    <property type="match status" value="1"/>
</dbReference>
<evidence type="ECO:0000313" key="3">
    <source>
        <dbReference type="EMBL" id="SMP82316.1"/>
    </source>
</evidence>
<comment type="caution">
    <text evidence="3">The sequence shown here is derived from an EMBL/GenBank/DDBJ whole genome shotgun (WGS) entry which is preliminary data.</text>
</comment>